<dbReference type="GO" id="GO:0045944">
    <property type="term" value="P:positive regulation of transcription by RNA polymerase II"/>
    <property type="evidence" value="ECO:0007669"/>
    <property type="project" value="TreeGrafter"/>
</dbReference>
<reference evidence="4" key="2">
    <citation type="journal article" date="2023" name="IMA Fungus">
        <title>Comparative genomic study of the Penicillium genus elucidates a diverse pangenome and 15 lateral gene transfer events.</title>
        <authorList>
            <person name="Petersen C."/>
            <person name="Sorensen T."/>
            <person name="Nielsen M.R."/>
            <person name="Sondergaard T.E."/>
            <person name="Sorensen J.L."/>
            <person name="Fitzpatrick D.A."/>
            <person name="Frisvad J.C."/>
            <person name="Nielsen K.L."/>
        </authorList>
    </citation>
    <scope>NUCLEOTIDE SEQUENCE</scope>
    <source>
        <strain evidence="4">IBT 21472</strain>
    </source>
</reference>
<evidence type="ECO:0000256" key="3">
    <source>
        <dbReference type="PROSITE-ProRule" id="PRU00023"/>
    </source>
</evidence>
<evidence type="ECO:0000313" key="4">
    <source>
        <dbReference type="EMBL" id="KAJ5330492.1"/>
    </source>
</evidence>
<feature type="repeat" description="ANK" evidence="3">
    <location>
        <begin position="53"/>
        <end position="85"/>
    </location>
</feature>
<dbReference type="PANTHER" id="PTHR24193">
    <property type="entry name" value="ANKYRIN REPEAT PROTEIN"/>
    <property type="match status" value="1"/>
</dbReference>
<proteinExistence type="predicted"/>
<dbReference type="SUPFAM" id="SSF48403">
    <property type="entry name" value="Ankyrin repeat"/>
    <property type="match status" value="1"/>
</dbReference>
<gene>
    <name evidence="4" type="ORF">N7476_000275</name>
</gene>
<dbReference type="Proteomes" id="UP001147746">
    <property type="component" value="Unassembled WGS sequence"/>
</dbReference>
<reference evidence="4" key="1">
    <citation type="submission" date="2022-12" db="EMBL/GenBank/DDBJ databases">
        <authorList>
            <person name="Petersen C."/>
        </authorList>
    </citation>
    <scope>NUCLEOTIDE SEQUENCE</scope>
    <source>
        <strain evidence="4">IBT 21472</strain>
    </source>
</reference>
<sequence length="166" mass="18712">MAVPKSSKKAIDEEFERLVKIREIQLDPEALKFLENACGSLGSKNMLDFRGPMKRSLLHYAAMGDCSELIRHLLLNNAAVDVRDRNKRTPLSWAAEYASLNAVKILLLNGAKINSTDDMYTTPLTWLLLAGPNNNHSAATASYLRKMGGKEKGMKRRWILKKLHLF</sequence>
<dbReference type="PROSITE" id="PS50088">
    <property type="entry name" value="ANK_REPEAT"/>
    <property type="match status" value="2"/>
</dbReference>
<feature type="repeat" description="ANK" evidence="3">
    <location>
        <begin position="86"/>
        <end position="118"/>
    </location>
</feature>
<accession>A0A9W9QB77</accession>
<dbReference type="InterPro" id="IPR036770">
    <property type="entry name" value="Ankyrin_rpt-contain_sf"/>
</dbReference>
<evidence type="ECO:0000313" key="5">
    <source>
        <dbReference type="Proteomes" id="UP001147746"/>
    </source>
</evidence>
<comment type="caution">
    <text evidence="4">The sequence shown here is derived from an EMBL/GenBank/DDBJ whole genome shotgun (WGS) entry which is preliminary data.</text>
</comment>
<dbReference type="Pfam" id="PF12796">
    <property type="entry name" value="Ank_2"/>
    <property type="match status" value="1"/>
</dbReference>
<dbReference type="SMART" id="SM00248">
    <property type="entry name" value="ANK"/>
    <property type="match status" value="2"/>
</dbReference>
<dbReference type="EMBL" id="JAPZBO010000001">
    <property type="protein sequence ID" value="KAJ5330492.1"/>
    <property type="molecule type" value="Genomic_DNA"/>
</dbReference>
<name>A0A9W9QB77_9EURO</name>
<dbReference type="AlphaFoldDB" id="A0A9W9QB77"/>
<keyword evidence="1" id="KW-0677">Repeat</keyword>
<protein>
    <submittedName>
        <fullName evidence="4">Uncharacterized protein</fullName>
    </submittedName>
</protein>
<keyword evidence="5" id="KW-1185">Reference proteome</keyword>
<dbReference type="PANTHER" id="PTHR24193:SF122">
    <property type="entry name" value="ANKYRIN REPEAT DOMAIN-CONTAINING PROTEIN 23"/>
    <property type="match status" value="1"/>
</dbReference>
<dbReference type="InterPro" id="IPR050663">
    <property type="entry name" value="Ankyrin-SOCS_Box"/>
</dbReference>
<evidence type="ECO:0000256" key="1">
    <source>
        <dbReference type="ARBA" id="ARBA00022737"/>
    </source>
</evidence>
<organism evidence="4 5">
    <name type="scientific">Penicillium atrosanguineum</name>
    <dbReference type="NCBI Taxonomy" id="1132637"/>
    <lineage>
        <taxon>Eukaryota</taxon>
        <taxon>Fungi</taxon>
        <taxon>Dikarya</taxon>
        <taxon>Ascomycota</taxon>
        <taxon>Pezizomycotina</taxon>
        <taxon>Eurotiomycetes</taxon>
        <taxon>Eurotiomycetidae</taxon>
        <taxon>Eurotiales</taxon>
        <taxon>Aspergillaceae</taxon>
        <taxon>Penicillium</taxon>
    </lineage>
</organism>
<dbReference type="Gene3D" id="1.25.40.20">
    <property type="entry name" value="Ankyrin repeat-containing domain"/>
    <property type="match status" value="1"/>
</dbReference>
<dbReference type="PROSITE" id="PS50297">
    <property type="entry name" value="ANK_REP_REGION"/>
    <property type="match status" value="1"/>
</dbReference>
<dbReference type="GO" id="GO:0000976">
    <property type="term" value="F:transcription cis-regulatory region binding"/>
    <property type="evidence" value="ECO:0007669"/>
    <property type="project" value="TreeGrafter"/>
</dbReference>
<dbReference type="GO" id="GO:0005634">
    <property type="term" value="C:nucleus"/>
    <property type="evidence" value="ECO:0007669"/>
    <property type="project" value="TreeGrafter"/>
</dbReference>
<dbReference type="InterPro" id="IPR002110">
    <property type="entry name" value="Ankyrin_rpt"/>
</dbReference>
<evidence type="ECO:0000256" key="2">
    <source>
        <dbReference type="ARBA" id="ARBA00023043"/>
    </source>
</evidence>
<keyword evidence="2 3" id="KW-0040">ANK repeat</keyword>